<dbReference type="Proteomes" id="UP001234989">
    <property type="component" value="Chromosome 10"/>
</dbReference>
<feature type="region of interest" description="Disordered" evidence="1">
    <location>
        <begin position="200"/>
        <end position="260"/>
    </location>
</feature>
<proteinExistence type="predicted"/>
<accession>A0AAF0ZVM8</accession>
<dbReference type="PANTHER" id="PTHR10775:SF190">
    <property type="entry name" value="TNP2-LIKE TRANSPOSON PROTEIN"/>
    <property type="match status" value="1"/>
</dbReference>
<evidence type="ECO:0000313" key="3">
    <source>
        <dbReference type="Proteomes" id="UP001234989"/>
    </source>
</evidence>
<reference evidence="2" key="1">
    <citation type="submission" date="2023-08" db="EMBL/GenBank/DDBJ databases">
        <title>A de novo genome assembly of Solanum verrucosum Schlechtendal, a Mexican diploid species geographically isolated from the other diploid A-genome species in potato relatives.</title>
        <authorList>
            <person name="Hosaka K."/>
        </authorList>
    </citation>
    <scope>NUCLEOTIDE SEQUENCE</scope>
    <source>
        <tissue evidence="2">Young leaves</tissue>
    </source>
</reference>
<dbReference type="AlphaFoldDB" id="A0AAF0ZVM8"/>
<protein>
    <submittedName>
        <fullName evidence="2">Uncharacterized protein</fullName>
    </submittedName>
</protein>
<sequence>MAKLEAKITYHDKATQTETEEEDTIKKILKAITTLCTKVDIMDNEIQKLKTNEDNLKSKASQQHDYKNAELRRSEDEKNPEPKGDDGKLLKTHNVYLNTAAGVSVVGDSVHNLLRHNLDIMHIEKNIVDSILGTLLDIFGKTKDHTKARYDLKDMGIRKNLHPKDTEDSKRTKFAKACFSMRNGEKSIFCGVLKTAKLPDSSASNISSTCVTPRATPETRTRDLGPQNEDSPTDSAELKIGNRSKRDLDAENLNLHHEKM</sequence>
<feature type="compositionally biased region" description="Polar residues" evidence="1">
    <location>
        <begin position="201"/>
        <end position="211"/>
    </location>
</feature>
<evidence type="ECO:0000256" key="1">
    <source>
        <dbReference type="SAM" id="MobiDB-lite"/>
    </source>
</evidence>
<dbReference type="EMBL" id="CP133621">
    <property type="protein sequence ID" value="WMV50599.1"/>
    <property type="molecule type" value="Genomic_DNA"/>
</dbReference>
<dbReference type="PANTHER" id="PTHR10775">
    <property type="entry name" value="OS08G0208400 PROTEIN"/>
    <property type="match status" value="1"/>
</dbReference>
<evidence type="ECO:0000313" key="2">
    <source>
        <dbReference type="EMBL" id="WMV50599.1"/>
    </source>
</evidence>
<organism evidence="2 3">
    <name type="scientific">Solanum verrucosum</name>
    <dbReference type="NCBI Taxonomy" id="315347"/>
    <lineage>
        <taxon>Eukaryota</taxon>
        <taxon>Viridiplantae</taxon>
        <taxon>Streptophyta</taxon>
        <taxon>Embryophyta</taxon>
        <taxon>Tracheophyta</taxon>
        <taxon>Spermatophyta</taxon>
        <taxon>Magnoliopsida</taxon>
        <taxon>eudicotyledons</taxon>
        <taxon>Gunneridae</taxon>
        <taxon>Pentapetalae</taxon>
        <taxon>asterids</taxon>
        <taxon>lamiids</taxon>
        <taxon>Solanales</taxon>
        <taxon>Solanaceae</taxon>
        <taxon>Solanoideae</taxon>
        <taxon>Solaneae</taxon>
        <taxon>Solanum</taxon>
    </lineage>
</organism>
<name>A0AAF0ZVM8_SOLVR</name>
<feature type="region of interest" description="Disordered" evidence="1">
    <location>
        <begin position="53"/>
        <end position="89"/>
    </location>
</feature>
<keyword evidence="3" id="KW-1185">Reference proteome</keyword>
<gene>
    <name evidence="2" type="ORF">MTR67_043984</name>
</gene>
<feature type="compositionally biased region" description="Basic and acidic residues" evidence="1">
    <location>
        <begin position="244"/>
        <end position="260"/>
    </location>
</feature>